<dbReference type="Proteomes" id="UP000799324">
    <property type="component" value="Unassembled WGS sequence"/>
</dbReference>
<dbReference type="PROSITE" id="PS01360">
    <property type="entry name" value="ZF_MYND_1"/>
    <property type="match status" value="1"/>
</dbReference>
<proteinExistence type="predicted"/>
<evidence type="ECO:0000259" key="6">
    <source>
        <dbReference type="PROSITE" id="PS50865"/>
    </source>
</evidence>
<dbReference type="PROSITE" id="PS50865">
    <property type="entry name" value="ZF_MYND_2"/>
    <property type="match status" value="1"/>
</dbReference>
<feature type="region of interest" description="Disordered" evidence="5">
    <location>
        <begin position="1"/>
        <end position="42"/>
    </location>
</feature>
<dbReference type="OrthoDB" id="3664327at2759"/>
<feature type="domain" description="MYND-type" evidence="6">
    <location>
        <begin position="44"/>
        <end position="80"/>
    </location>
</feature>
<organism evidence="7 8">
    <name type="scientific">Lophiostoma macrostomum CBS 122681</name>
    <dbReference type="NCBI Taxonomy" id="1314788"/>
    <lineage>
        <taxon>Eukaryota</taxon>
        <taxon>Fungi</taxon>
        <taxon>Dikarya</taxon>
        <taxon>Ascomycota</taxon>
        <taxon>Pezizomycotina</taxon>
        <taxon>Dothideomycetes</taxon>
        <taxon>Pleosporomycetidae</taxon>
        <taxon>Pleosporales</taxon>
        <taxon>Lophiostomataceae</taxon>
        <taxon>Lophiostoma</taxon>
    </lineage>
</organism>
<evidence type="ECO:0000256" key="3">
    <source>
        <dbReference type="ARBA" id="ARBA00022833"/>
    </source>
</evidence>
<evidence type="ECO:0000256" key="5">
    <source>
        <dbReference type="SAM" id="MobiDB-lite"/>
    </source>
</evidence>
<reference evidence="7" key="1">
    <citation type="journal article" date="2020" name="Stud. Mycol.">
        <title>101 Dothideomycetes genomes: a test case for predicting lifestyles and emergence of pathogens.</title>
        <authorList>
            <person name="Haridas S."/>
            <person name="Albert R."/>
            <person name="Binder M."/>
            <person name="Bloem J."/>
            <person name="Labutti K."/>
            <person name="Salamov A."/>
            <person name="Andreopoulos B."/>
            <person name="Baker S."/>
            <person name="Barry K."/>
            <person name="Bills G."/>
            <person name="Bluhm B."/>
            <person name="Cannon C."/>
            <person name="Castanera R."/>
            <person name="Culley D."/>
            <person name="Daum C."/>
            <person name="Ezra D."/>
            <person name="Gonzalez J."/>
            <person name="Henrissat B."/>
            <person name="Kuo A."/>
            <person name="Liang C."/>
            <person name="Lipzen A."/>
            <person name="Lutzoni F."/>
            <person name="Magnuson J."/>
            <person name="Mondo S."/>
            <person name="Nolan M."/>
            <person name="Ohm R."/>
            <person name="Pangilinan J."/>
            <person name="Park H.-J."/>
            <person name="Ramirez L."/>
            <person name="Alfaro M."/>
            <person name="Sun H."/>
            <person name="Tritt A."/>
            <person name="Yoshinaga Y."/>
            <person name="Zwiers L.-H."/>
            <person name="Turgeon B."/>
            <person name="Goodwin S."/>
            <person name="Spatafora J."/>
            <person name="Crous P."/>
            <person name="Grigoriev I."/>
        </authorList>
    </citation>
    <scope>NUCLEOTIDE SEQUENCE</scope>
    <source>
        <strain evidence="7">CBS 122681</strain>
    </source>
</reference>
<evidence type="ECO:0000313" key="8">
    <source>
        <dbReference type="Proteomes" id="UP000799324"/>
    </source>
</evidence>
<keyword evidence="8" id="KW-1185">Reference proteome</keyword>
<evidence type="ECO:0000256" key="2">
    <source>
        <dbReference type="ARBA" id="ARBA00022771"/>
    </source>
</evidence>
<protein>
    <recommendedName>
        <fullName evidence="6">MYND-type domain-containing protein</fullName>
    </recommendedName>
</protein>
<dbReference type="Pfam" id="PF01753">
    <property type="entry name" value="zf-MYND"/>
    <property type="match status" value="1"/>
</dbReference>
<dbReference type="Gene3D" id="6.10.140.2220">
    <property type="match status" value="1"/>
</dbReference>
<gene>
    <name evidence="7" type="ORF">K491DRAFT_711878</name>
</gene>
<dbReference type="PANTHER" id="PTHR10237">
    <property type="entry name" value="DEFORMED EPIDERMAL AUTOREGULATORY FACTOR 1 HOMOLOG SUPPRESSIN"/>
    <property type="match status" value="1"/>
</dbReference>
<evidence type="ECO:0000313" key="7">
    <source>
        <dbReference type="EMBL" id="KAF2660386.1"/>
    </source>
</evidence>
<dbReference type="InterPro" id="IPR002893">
    <property type="entry name" value="Znf_MYND"/>
</dbReference>
<dbReference type="GO" id="GO:0000981">
    <property type="term" value="F:DNA-binding transcription factor activity, RNA polymerase II-specific"/>
    <property type="evidence" value="ECO:0007669"/>
    <property type="project" value="TreeGrafter"/>
</dbReference>
<accession>A0A6A6TLR1</accession>
<dbReference type="GO" id="GO:0008270">
    <property type="term" value="F:zinc ion binding"/>
    <property type="evidence" value="ECO:0007669"/>
    <property type="project" value="UniProtKB-KW"/>
</dbReference>
<keyword evidence="1" id="KW-0479">Metal-binding</keyword>
<dbReference type="InterPro" id="IPR024119">
    <property type="entry name" value="TF_DEAF-1"/>
</dbReference>
<keyword evidence="3" id="KW-0862">Zinc</keyword>
<dbReference type="AlphaFoldDB" id="A0A6A6TLR1"/>
<sequence>MANQNEAPHEDTTGHIASPRGNSVASEAQEHHEQPSPSPSQRLCVMCNEPGIKRCTGCRNAQYCSTECQQRDWTLHKLLCEQFADFLEGRPSEAHYRAIVFPVDASDAKPRFMWLKTDSHAKYGIASDQMTQILGGQVPDASGFYDNNHSAKRSLGYTLQLIHCQDVLDNGMPANATLDKLKVARKGIMKGPFVAHGVQGVVQYGHMHRHVPEKNFCDLDTTVLRAIVDWMRKYGMMRYTMPPLDANGPAFLAGGIIPVFNMGPR</sequence>
<evidence type="ECO:0000256" key="1">
    <source>
        <dbReference type="ARBA" id="ARBA00022723"/>
    </source>
</evidence>
<dbReference type="PANTHER" id="PTHR10237:SF14">
    <property type="entry name" value="MYND-TYPE DOMAIN-CONTAINING PROTEIN"/>
    <property type="match status" value="1"/>
</dbReference>
<name>A0A6A6TLR1_9PLEO</name>
<keyword evidence="2 4" id="KW-0863">Zinc-finger</keyword>
<dbReference type="EMBL" id="MU004300">
    <property type="protein sequence ID" value="KAF2660386.1"/>
    <property type="molecule type" value="Genomic_DNA"/>
</dbReference>
<dbReference type="SUPFAM" id="SSF144232">
    <property type="entry name" value="HIT/MYND zinc finger-like"/>
    <property type="match status" value="1"/>
</dbReference>
<evidence type="ECO:0000256" key="4">
    <source>
        <dbReference type="PROSITE-ProRule" id="PRU00134"/>
    </source>
</evidence>
<dbReference type="GO" id="GO:0005634">
    <property type="term" value="C:nucleus"/>
    <property type="evidence" value="ECO:0007669"/>
    <property type="project" value="TreeGrafter"/>
</dbReference>